<evidence type="ECO:0000313" key="2">
    <source>
        <dbReference type="Proteomes" id="UP000325645"/>
    </source>
</evidence>
<dbReference type="AlphaFoldDB" id="A0A5E7W072"/>
<dbReference type="Gene3D" id="3.40.50.150">
    <property type="entry name" value="Vaccinia Virus protein VP39"/>
    <property type="match status" value="1"/>
</dbReference>
<dbReference type="NCBIfam" id="TIGR04267">
    <property type="entry name" value="mod_HExxH"/>
    <property type="match status" value="1"/>
</dbReference>
<sequence>MTIHTPSHSQSPNFSIPELKLLGVVEDVLAQHPVFGDTSYIFEQLQNCYTRRLTKVSARLPSALKLLEAFKSFEGYLRDHITGNTVLRCAIQHALASIEGNIEGGMPLEECDAIFEMVTQNLKTDTFHDISTNLRRLGPAHYHGWIWDEEYPSNVLGRSFRHLINQNYKEGLCTLSAVEIENLSKGEELLRLLVPKLAPSALSHAHFVGFFSDDGPWKNKSSSSQFRIAGTIFINRKLLRSPWIIAEHLLHESLHQKLYDLRHTHSLLIRGIESQQDGARVWSPWNAEENANRWDTHRTLAAFHVYVHLSLLSKISELRAEELEGTYGPIREMIESKKAIERARYLGEQLKNTCWQELGLSGKRFVNWLFEILEVLNPTPPPPGAYFHHILDLYRREANHINTLDHFSLPTIVHELSILAKEEINSARFILSQVASENQVSKLNADIEDYTEDEIGSKYLEIRKIIYLALMKASPNGYGLKPNHAELVDANALVKDMALKASQGLYSLINRLPKAVVIARSRARELQFKISCDDRVGRLLAVFAAAVPSGGRILEIGTGVGVGTAWISSGLHEKTDIEVVSVEVDFELSHATSNWSWSPNIKFIAADALEVLRSPGGFDLIFADASPIKYGHIESVINALCPKGVLIIDDLGANPEATVSQREKIEGLRNSLLYHPKLRAVDLDWASGVVIATRTSTNENSEL</sequence>
<dbReference type="Pfam" id="PF13578">
    <property type="entry name" value="Methyltransf_24"/>
    <property type="match status" value="1"/>
</dbReference>
<accession>A0A5E7W072</accession>
<evidence type="ECO:0008006" key="3">
    <source>
        <dbReference type="Google" id="ProtNLM"/>
    </source>
</evidence>
<dbReference type="RefSeq" id="WP_150655355.1">
    <property type="nucleotide sequence ID" value="NZ_CABVJH010000001.1"/>
</dbReference>
<gene>
    <name evidence="1" type="ORF">PS943_00924</name>
</gene>
<dbReference type="CDD" id="cd02440">
    <property type="entry name" value="AdoMet_MTases"/>
    <property type="match status" value="1"/>
</dbReference>
<dbReference type="EMBL" id="CABVJH010000001">
    <property type="protein sequence ID" value="VVQ28488.1"/>
    <property type="molecule type" value="Genomic_DNA"/>
</dbReference>
<name>A0A5E7W072_PSEFL</name>
<organism evidence="1 2">
    <name type="scientific">Pseudomonas fluorescens</name>
    <dbReference type="NCBI Taxonomy" id="294"/>
    <lineage>
        <taxon>Bacteria</taxon>
        <taxon>Pseudomonadati</taxon>
        <taxon>Pseudomonadota</taxon>
        <taxon>Gammaproteobacteria</taxon>
        <taxon>Pseudomonadales</taxon>
        <taxon>Pseudomonadaceae</taxon>
        <taxon>Pseudomonas</taxon>
    </lineage>
</organism>
<dbReference type="InterPro" id="IPR026337">
    <property type="entry name" value="AKG_HExxH"/>
</dbReference>
<evidence type="ECO:0000313" key="1">
    <source>
        <dbReference type="EMBL" id="VVQ28488.1"/>
    </source>
</evidence>
<proteinExistence type="predicted"/>
<dbReference type="PANTHER" id="PTHR43167">
    <property type="entry name" value="PUTATIVE (AFU_ORTHOLOGUE AFUA_6G01830)-RELATED"/>
    <property type="match status" value="1"/>
</dbReference>
<protein>
    <recommendedName>
        <fullName evidence="3">Methyltransferase domain-containing protein</fullName>
    </recommendedName>
</protein>
<dbReference type="SUPFAM" id="SSF53335">
    <property type="entry name" value="S-adenosyl-L-methionine-dependent methyltransferases"/>
    <property type="match status" value="1"/>
</dbReference>
<dbReference type="PANTHER" id="PTHR43167:SF1">
    <property type="entry name" value="PUTATIVE (AFU_ORTHOLOGUE AFUA_6G01830)-RELATED"/>
    <property type="match status" value="1"/>
</dbReference>
<dbReference type="InterPro" id="IPR029063">
    <property type="entry name" value="SAM-dependent_MTases_sf"/>
</dbReference>
<reference evidence="1 2" key="1">
    <citation type="submission" date="2019-09" db="EMBL/GenBank/DDBJ databases">
        <authorList>
            <person name="Chandra G."/>
            <person name="Truman W A."/>
        </authorList>
    </citation>
    <scope>NUCLEOTIDE SEQUENCE [LARGE SCALE GENOMIC DNA]</scope>
    <source>
        <strain evidence="1">PS943</strain>
    </source>
</reference>
<dbReference type="Proteomes" id="UP000325645">
    <property type="component" value="Unassembled WGS sequence"/>
</dbReference>